<organism evidence="5 6">
    <name type="scientific">Chrysochromulina tobinii</name>
    <dbReference type="NCBI Taxonomy" id="1460289"/>
    <lineage>
        <taxon>Eukaryota</taxon>
        <taxon>Haptista</taxon>
        <taxon>Haptophyta</taxon>
        <taxon>Prymnesiophyceae</taxon>
        <taxon>Prymnesiales</taxon>
        <taxon>Chrysochromulinaceae</taxon>
        <taxon>Chrysochromulina</taxon>
    </lineage>
</organism>
<protein>
    <submittedName>
        <fullName evidence="5">Spermidine synthase</fullName>
    </submittedName>
</protein>
<evidence type="ECO:0000259" key="4">
    <source>
        <dbReference type="PROSITE" id="PS51006"/>
    </source>
</evidence>
<dbReference type="AlphaFoldDB" id="A0A0M0JCN6"/>
<feature type="domain" description="PABS" evidence="4">
    <location>
        <begin position="77"/>
        <end position="318"/>
    </location>
</feature>
<dbReference type="Proteomes" id="UP000037460">
    <property type="component" value="Unassembled WGS sequence"/>
</dbReference>
<dbReference type="PANTHER" id="PTHR11558:SF11">
    <property type="entry name" value="SPERMIDINE SYNTHASE"/>
    <property type="match status" value="1"/>
</dbReference>
<reference evidence="6" key="1">
    <citation type="journal article" date="2015" name="PLoS Genet.">
        <title>Genome Sequence and Transcriptome Analyses of Chrysochromulina tobin: Metabolic Tools for Enhanced Algal Fitness in the Prominent Order Prymnesiales (Haptophyceae).</title>
        <authorList>
            <person name="Hovde B.T."/>
            <person name="Deodato C.R."/>
            <person name="Hunsperger H.M."/>
            <person name="Ryken S.A."/>
            <person name="Yost W."/>
            <person name="Jha R.K."/>
            <person name="Patterson J."/>
            <person name="Monnat R.J. Jr."/>
            <person name="Barlow S.B."/>
            <person name="Starkenburg S.R."/>
            <person name="Cattolico R.A."/>
        </authorList>
    </citation>
    <scope>NUCLEOTIDE SEQUENCE</scope>
    <source>
        <strain evidence="6">CCMP291</strain>
    </source>
</reference>
<dbReference type="PANTHER" id="PTHR11558">
    <property type="entry name" value="SPERMIDINE/SPERMINE SYNTHASE"/>
    <property type="match status" value="1"/>
</dbReference>
<feature type="active site" description="Proton acceptor" evidence="3">
    <location>
        <position position="239"/>
    </location>
</feature>
<evidence type="ECO:0000256" key="3">
    <source>
        <dbReference type="PROSITE-ProRule" id="PRU00354"/>
    </source>
</evidence>
<dbReference type="InterPro" id="IPR030374">
    <property type="entry name" value="PABS"/>
</dbReference>
<dbReference type="GO" id="GO:0004766">
    <property type="term" value="F:spermidine synthase activity"/>
    <property type="evidence" value="ECO:0007669"/>
    <property type="project" value="TreeGrafter"/>
</dbReference>
<evidence type="ECO:0000313" key="5">
    <source>
        <dbReference type="EMBL" id="KOO24122.1"/>
    </source>
</evidence>
<gene>
    <name evidence="5" type="ORF">Ctob_004913</name>
</gene>
<dbReference type="InterPro" id="IPR029063">
    <property type="entry name" value="SAM-dependent_MTases_sf"/>
</dbReference>
<dbReference type="InterPro" id="IPR001045">
    <property type="entry name" value="Spermi_synthase"/>
</dbReference>
<evidence type="ECO:0000313" key="6">
    <source>
        <dbReference type="Proteomes" id="UP000037460"/>
    </source>
</evidence>
<dbReference type="Pfam" id="PF01564">
    <property type="entry name" value="Spermine_synth"/>
    <property type="match status" value="1"/>
</dbReference>
<dbReference type="InterPro" id="IPR037163">
    <property type="entry name" value="Spermidine_synt_N_sf"/>
</dbReference>
<dbReference type="GO" id="GO:0005829">
    <property type="term" value="C:cytosol"/>
    <property type="evidence" value="ECO:0007669"/>
    <property type="project" value="TreeGrafter"/>
</dbReference>
<dbReference type="InterPro" id="IPR035246">
    <property type="entry name" value="Spermidine_synt_N"/>
</dbReference>
<keyword evidence="3" id="KW-0620">Polyamine biosynthesis</keyword>
<dbReference type="Gene3D" id="2.30.140.10">
    <property type="entry name" value="Spermidine synthase, tetramerisation domain"/>
    <property type="match status" value="1"/>
</dbReference>
<dbReference type="HAMAP" id="MF_00198">
    <property type="entry name" value="Spermidine_synth"/>
    <property type="match status" value="1"/>
</dbReference>
<sequence length="393" mass="43900">MGGDSEAKAEANPSVTALLRVRMACSALCAFVRKRLAWLVAVAALLSNVLVYRKMSFRCPAMHLCVPNHVGGSPSSATPYIEYSEVTSSAAIYRVSALLKTVQTPYQLVQVYETFFFGKILTIDGALMITERDESNYHESLVHTTLAYLPEARRVLVVGGGDGGTVTQLVKYPNLVEVVWVEIDEVVIQFAKDFFPRQARALQDPRVRLVVQNAATFVQEARYPITGVNNGTFDAILIDSTDFNAAQPLFTGNFYADCKALLAPRGVLAFNLDSPQWGQVRVASGADQMSRLFRHAYVFQVYQPTYASGHYSFMMASDQIHPFQTKLDWEAWERKRIQTKYYNPDVHYASFLLPTQLQTVLPGVPRLHQLAPTLFPNYAVPGVLQWPVRSSSE</sequence>
<evidence type="ECO:0000256" key="1">
    <source>
        <dbReference type="ARBA" id="ARBA00007867"/>
    </source>
</evidence>
<name>A0A0M0JCN6_9EUKA</name>
<accession>A0A0M0JCN6</accession>
<dbReference type="Gene3D" id="3.40.50.150">
    <property type="entry name" value="Vaccinia Virus protein VP39"/>
    <property type="match status" value="1"/>
</dbReference>
<dbReference type="SUPFAM" id="SSF53335">
    <property type="entry name" value="S-adenosyl-L-methionine-dependent methyltransferases"/>
    <property type="match status" value="1"/>
</dbReference>
<dbReference type="GO" id="GO:0008295">
    <property type="term" value="P:spermidine biosynthetic process"/>
    <property type="evidence" value="ECO:0007669"/>
    <property type="project" value="TreeGrafter"/>
</dbReference>
<proteinExistence type="inferred from homology"/>
<dbReference type="Pfam" id="PF17284">
    <property type="entry name" value="Spermine_synt_N"/>
    <property type="match status" value="1"/>
</dbReference>
<keyword evidence="6" id="KW-1185">Reference proteome</keyword>
<evidence type="ECO:0000256" key="2">
    <source>
        <dbReference type="ARBA" id="ARBA00022679"/>
    </source>
</evidence>
<dbReference type="OrthoDB" id="434609at2759"/>
<dbReference type="EMBL" id="JWZX01003124">
    <property type="protein sequence ID" value="KOO24122.1"/>
    <property type="molecule type" value="Genomic_DNA"/>
</dbReference>
<dbReference type="PROSITE" id="PS51006">
    <property type="entry name" value="PABS_2"/>
    <property type="match status" value="1"/>
</dbReference>
<comment type="similarity">
    <text evidence="1">Belongs to the spermidine/spermine synthase family.</text>
</comment>
<comment type="caution">
    <text evidence="5">The sequence shown here is derived from an EMBL/GenBank/DDBJ whole genome shotgun (WGS) entry which is preliminary data.</text>
</comment>
<keyword evidence="2 3" id="KW-0808">Transferase</keyword>